<organism evidence="2">
    <name type="scientific">Harpegnathos saltator</name>
    <name type="common">Jerdon's jumping ant</name>
    <dbReference type="NCBI Taxonomy" id="610380"/>
    <lineage>
        <taxon>Eukaryota</taxon>
        <taxon>Metazoa</taxon>
        <taxon>Ecdysozoa</taxon>
        <taxon>Arthropoda</taxon>
        <taxon>Hexapoda</taxon>
        <taxon>Insecta</taxon>
        <taxon>Pterygota</taxon>
        <taxon>Neoptera</taxon>
        <taxon>Endopterygota</taxon>
        <taxon>Hymenoptera</taxon>
        <taxon>Apocrita</taxon>
        <taxon>Aculeata</taxon>
        <taxon>Formicoidea</taxon>
        <taxon>Formicidae</taxon>
        <taxon>Ponerinae</taxon>
        <taxon>Ponerini</taxon>
        <taxon>Harpegnathos</taxon>
    </lineage>
</organism>
<keyword evidence="2" id="KW-1185">Reference proteome</keyword>
<evidence type="ECO:0000313" key="1">
    <source>
        <dbReference type="EMBL" id="EFN83443.1"/>
    </source>
</evidence>
<evidence type="ECO:0000313" key="2">
    <source>
        <dbReference type="Proteomes" id="UP000008237"/>
    </source>
</evidence>
<dbReference type="InParanoid" id="E2BLH5"/>
<name>E2BLH5_HARSA</name>
<feature type="non-terminal residue" evidence="1">
    <location>
        <position position="18"/>
    </location>
</feature>
<dbReference type="AlphaFoldDB" id="E2BLH5"/>
<proteinExistence type="predicted"/>
<sequence>PAQSPDSNPLDFYFWQRL</sequence>
<feature type="non-terminal residue" evidence="1">
    <location>
        <position position="1"/>
    </location>
</feature>
<dbReference type="Proteomes" id="UP000008237">
    <property type="component" value="Unassembled WGS sequence"/>
</dbReference>
<protein>
    <submittedName>
        <fullName evidence="1">Uncharacterized protein</fullName>
    </submittedName>
</protein>
<accession>E2BLH5</accession>
<dbReference type="EMBL" id="GL449025">
    <property type="protein sequence ID" value="EFN83443.1"/>
    <property type="molecule type" value="Genomic_DNA"/>
</dbReference>
<reference evidence="1 2" key="1">
    <citation type="journal article" date="2010" name="Science">
        <title>Genomic comparison of the ants Camponotus floridanus and Harpegnathos saltator.</title>
        <authorList>
            <person name="Bonasio R."/>
            <person name="Zhang G."/>
            <person name="Ye C."/>
            <person name="Mutti N.S."/>
            <person name="Fang X."/>
            <person name="Qin N."/>
            <person name="Donahue G."/>
            <person name="Yang P."/>
            <person name="Li Q."/>
            <person name="Li C."/>
            <person name="Zhang P."/>
            <person name="Huang Z."/>
            <person name="Berger S.L."/>
            <person name="Reinberg D."/>
            <person name="Wang J."/>
            <person name="Liebig J."/>
        </authorList>
    </citation>
    <scope>NUCLEOTIDE SEQUENCE [LARGE SCALE GENOMIC DNA]</scope>
    <source>
        <strain evidence="1 2">R22 G/1</strain>
    </source>
</reference>
<gene>
    <name evidence="1" type="ORF">EAI_07823</name>
</gene>